<dbReference type="InterPro" id="IPR036397">
    <property type="entry name" value="RNaseH_sf"/>
</dbReference>
<evidence type="ECO:0000313" key="1">
    <source>
        <dbReference type="EMBL" id="KAL3278355.1"/>
    </source>
</evidence>
<comment type="caution">
    <text evidence="1">The sequence shown here is derived from an EMBL/GenBank/DDBJ whole genome shotgun (WGS) entry which is preliminary data.</text>
</comment>
<reference evidence="1 2" key="1">
    <citation type="journal article" date="2021" name="BMC Biol.">
        <title>Horizontally acquired antibacterial genes associated with adaptive radiation of ladybird beetles.</title>
        <authorList>
            <person name="Li H.S."/>
            <person name="Tang X.F."/>
            <person name="Huang Y.H."/>
            <person name="Xu Z.Y."/>
            <person name="Chen M.L."/>
            <person name="Du X.Y."/>
            <person name="Qiu B.Y."/>
            <person name="Chen P.T."/>
            <person name="Zhang W."/>
            <person name="Slipinski A."/>
            <person name="Escalona H.E."/>
            <person name="Waterhouse R.M."/>
            <person name="Zwick A."/>
            <person name="Pang H."/>
        </authorList>
    </citation>
    <scope>NUCLEOTIDE SEQUENCE [LARGE SCALE GENOMIC DNA]</scope>
    <source>
        <strain evidence="1">SYSU2018</strain>
    </source>
</reference>
<sequence length="349" mass="40686">MFRWWDLNVSSLGPSDRKLNFHYCFGSVIDRVLKTENIVCIMSSTDTADESTVENYSSKNRPKKGHFTLNEKQIIFNVYNRQMQIDSAPINEIVEQVANIVGVSKTSVYRQEGKENHSFSQPRTYPKRVKIADSVTDFDKNLISRKVHQFFHRNELPTIDKILNEVNSDVDLPNFKRTTFRKILKKMDFRFQKRGRNGLLLEKEEIVLWRRDYLRQIKNYLEENRKIYYLDETWVNADASVKTAKQAFQVGFSTGLKNPTGKGKRLIVCNIGSDTGFVPDALWSFESKKSGDYHEEMDGPNFEEWFENILPKLEDGCVIVLDNASYHSRRTEKLPTSASKKATIQEWLR</sequence>
<protein>
    <recommendedName>
        <fullName evidence="3">Tc1-like transposase DDE domain-containing protein</fullName>
    </recommendedName>
</protein>
<accession>A0ABD2NHX8</accession>
<evidence type="ECO:0000313" key="2">
    <source>
        <dbReference type="Proteomes" id="UP001516400"/>
    </source>
</evidence>
<gene>
    <name evidence="1" type="ORF">HHI36_013685</name>
</gene>
<dbReference type="Gene3D" id="3.30.420.10">
    <property type="entry name" value="Ribonuclease H-like superfamily/Ribonuclease H"/>
    <property type="match status" value="1"/>
</dbReference>
<evidence type="ECO:0008006" key="3">
    <source>
        <dbReference type="Google" id="ProtNLM"/>
    </source>
</evidence>
<dbReference type="EMBL" id="JABFTP020000103">
    <property type="protein sequence ID" value="KAL3278355.1"/>
    <property type="molecule type" value="Genomic_DNA"/>
</dbReference>
<dbReference type="PANTHER" id="PTHR33939">
    <property type="entry name" value="PROTEIN CBG22215"/>
    <property type="match status" value="1"/>
</dbReference>
<dbReference type="Proteomes" id="UP001516400">
    <property type="component" value="Unassembled WGS sequence"/>
</dbReference>
<keyword evidence="2" id="KW-1185">Reference proteome</keyword>
<name>A0ABD2NHX8_9CUCU</name>
<dbReference type="AlphaFoldDB" id="A0ABD2NHX8"/>
<organism evidence="1 2">
    <name type="scientific">Cryptolaemus montrouzieri</name>
    <dbReference type="NCBI Taxonomy" id="559131"/>
    <lineage>
        <taxon>Eukaryota</taxon>
        <taxon>Metazoa</taxon>
        <taxon>Ecdysozoa</taxon>
        <taxon>Arthropoda</taxon>
        <taxon>Hexapoda</taxon>
        <taxon>Insecta</taxon>
        <taxon>Pterygota</taxon>
        <taxon>Neoptera</taxon>
        <taxon>Endopterygota</taxon>
        <taxon>Coleoptera</taxon>
        <taxon>Polyphaga</taxon>
        <taxon>Cucujiformia</taxon>
        <taxon>Coccinelloidea</taxon>
        <taxon>Coccinellidae</taxon>
        <taxon>Scymninae</taxon>
        <taxon>Scymnini</taxon>
        <taxon>Cryptolaemus</taxon>
    </lineage>
</organism>
<proteinExistence type="predicted"/>
<dbReference type="PANTHER" id="PTHR33939:SF1">
    <property type="entry name" value="DUF4371 DOMAIN-CONTAINING PROTEIN"/>
    <property type="match status" value="1"/>
</dbReference>